<proteinExistence type="predicted"/>
<protein>
    <submittedName>
        <fullName evidence="1">Uncharacterized protein</fullName>
    </submittedName>
</protein>
<sequence>MYGFIHENTNRISSGTVSELQQKLLGQVSSILVFSPPDLLTVLDGNSSQKSGSGGEEAPSGLETVSVHLHVGSEVLSDHHGWTGVSSRTFSGGTLKVSPNWAEKP</sequence>
<dbReference type="EMBL" id="WKFB01000140">
    <property type="protein sequence ID" value="KAF6734213.1"/>
    <property type="molecule type" value="Genomic_DNA"/>
</dbReference>
<gene>
    <name evidence="1" type="ORF">FQA47_013187</name>
</gene>
<accession>A0A834FHE3</accession>
<reference evidence="1" key="1">
    <citation type="journal article" name="BMC Genomics">
        <title>Long-read sequencing and de novo genome assembly of marine medaka (Oryzias melastigma).</title>
        <authorList>
            <person name="Liang P."/>
            <person name="Saqib H.S.A."/>
            <person name="Ni X."/>
            <person name="Shen Y."/>
        </authorList>
    </citation>
    <scope>NUCLEOTIDE SEQUENCE</scope>
    <source>
        <strain evidence="1">Bigg-433</strain>
    </source>
</reference>
<name>A0A834FHE3_ORYME</name>
<dbReference type="Proteomes" id="UP000646548">
    <property type="component" value="Unassembled WGS sequence"/>
</dbReference>
<comment type="caution">
    <text evidence="1">The sequence shown here is derived from an EMBL/GenBank/DDBJ whole genome shotgun (WGS) entry which is preliminary data.</text>
</comment>
<evidence type="ECO:0000313" key="2">
    <source>
        <dbReference type="Proteomes" id="UP000646548"/>
    </source>
</evidence>
<organism evidence="1 2">
    <name type="scientific">Oryzias melastigma</name>
    <name type="common">Marine medaka</name>
    <dbReference type="NCBI Taxonomy" id="30732"/>
    <lineage>
        <taxon>Eukaryota</taxon>
        <taxon>Metazoa</taxon>
        <taxon>Chordata</taxon>
        <taxon>Craniata</taxon>
        <taxon>Vertebrata</taxon>
        <taxon>Euteleostomi</taxon>
        <taxon>Actinopterygii</taxon>
        <taxon>Neopterygii</taxon>
        <taxon>Teleostei</taxon>
        <taxon>Neoteleostei</taxon>
        <taxon>Acanthomorphata</taxon>
        <taxon>Ovalentaria</taxon>
        <taxon>Atherinomorphae</taxon>
        <taxon>Beloniformes</taxon>
        <taxon>Adrianichthyidae</taxon>
        <taxon>Oryziinae</taxon>
        <taxon>Oryzias</taxon>
    </lineage>
</organism>
<dbReference type="AlphaFoldDB" id="A0A834FHE3"/>
<evidence type="ECO:0000313" key="1">
    <source>
        <dbReference type="EMBL" id="KAF6734213.1"/>
    </source>
</evidence>